<evidence type="ECO:0000313" key="4">
    <source>
        <dbReference type="Proteomes" id="UP000800036"/>
    </source>
</evidence>
<gene>
    <name evidence="3" type="ORF">BU23DRAFT_625297</name>
</gene>
<keyword evidence="2" id="KW-1133">Transmembrane helix</keyword>
<dbReference type="OrthoDB" id="3755781at2759"/>
<evidence type="ECO:0000313" key="3">
    <source>
        <dbReference type="EMBL" id="KAF1980211.1"/>
    </source>
</evidence>
<proteinExistence type="predicted"/>
<accession>A0A6A5VSI3</accession>
<sequence>MPLFRRQPQPKEGMITASFPNPKNGHLSPSKVSICSYTPPSTFREVPSFASTPPRPPPHLTHVKAGSASSTNSFAPRNPLESAQSSEYFLEIRKTQAPFAPVSRKSAWGRTIRTERPGEDAFESDAFAIDMPTTREPIFEIPKEASVFRAKIPSPSKAQVDAYQTYKEKAQQVRARNNSEGVRVPSKIVSYDYAYASKNGQPATAPVEVDLAPPPTPPHSSPAGSFPTSPPIAQHAWETSAAAQASRRENFMSSVPTKEPSNISVSRKPIGLNNTASSNLRSRFQPSDSVTGASGSPTGSPPKIKVRLVPRISAPQVQVQAPDPPQKENRWTFYTRTPETSSSERSRSSSPEKHTPRFAYTTSANDQVAATNSAVFTSTSSTPTTAPTPAKRSFADILRDRETRKAEQNRTLASRWARLRPAGPRVAKPTPTPTPTALPTVAKPPPAAPARPTSSYIDPFTLHATPPSTPPPSPRARPRKLSRPIAPPSSSLSAKGKFKFDIGFAQLTSFFSLLLKICVLLYVLVALYYVLDAVREAVHAVGAPFRWVWVVGAWVGGLLARGWDIWGIKIAFQGERLL</sequence>
<keyword evidence="4" id="KW-1185">Reference proteome</keyword>
<feature type="transmembrane region" description="Helical" evidence="2">
    <location>
        <begin position="507"/>
        <end position="531"/>
    </location>
</feature>
<organism evidence="3 4">
    <name type="scientific">Bimuria novae-zelandiae CBS 107.79</name>
    <dbReference type="NCBI Taxonomy" id="1447943"/>
    <lineage>
        <taxon>Eukaryota</taxon>
        <taxon>Fungi</taxon>
        <taxon>Dikarya</taxon>
        <taxon>Ascomycota</taxon>
        <taxon>Pezizomycotina</taxon>
        <taxon>Dothideomycetes</taxon>
        <taxon>Pleosporomycetidae</taxon>
        <taxon>Pleosporales</taxon>
        <taxon>Massarineae</taxon>
        <taxon>Didymosphaeriaceae</taxon>
        <taxon>Bimuria</taxon>
    </lineage>
</organism>
<name>A0A6A5VSI3_9PLEO</name>
<feature type="transmembrane region" description="Helical" evidence="2">
    <location>
        <begin position="537"/>
        <end position="560"/>
    </location>
</feature>
<feature type="region of interest" description="Disordered" evidence="1">
    <location>
        <begin position="204"/>
        <end position="366"/>
    </location>
</feature>
<keyword evidence="2" id="KW-0472">Membrane</keyword>
<protein>
    <submittedName>
        <fullName evidence="3">Uncharacterized protein</fullName>
    </submittedName>
</protein>
<feature type="region of interest" description="Disordered" evidence="1">
    <location>
        <begin position="420"/>
        <end position="493"/>
    </location>
</feature>
<keyword evidence="2" id="KW-0812">Transmembrane</keyword>
<dbReference type="AlphaFoldDB" id="A0A6A5VSI3"/>
<feature type="compositionally biased region" description="Polar residues" evidence="1">
    <location>
        <begin position="272"/>
        <end position="298"/>
    </location>
</feature>
<feature type="compositionally biased region" description="Polar residues" evidence="1">
    <location>
        <begin position="67"/>
        <end position="79"/>
    </location>
</feature>
<evidence type="ECO:0000256" key="1">
    <source>
        <dbReference type="SAM" id="MobiDB-lite"/>
    </source>
</evidence>
<feature type="compositionally biased region" description="Pro residues" evidence="1">
    <location>
        <begin position="430"/>
        <end position="449"/>
    </location>
</feature>
<feature type="compositionally biased region" description="Basic and acidic residues" evidence="1">
    <location>
        <begin position="342"/>
        <end position="355"/>
    </location>
</feature>
<reference evidence="3" key="1">
    <citation type="journal article" date="2020" name="Stud. Mycol.">
        <title>101 Dothideomycetes genomes: a test case for predicting lifestyles and emergence of pathogens.</title>
        <authorList>
            <person name="Haridas S."/>
            <person name="Albert R."/>
            <person name="Binder M."/>
            <person name="Bloem J."/>
            <person name="Labutti K."/>
            <person name="Salamov A."/>
            <person name="Andreopoulos B."/>
            <person name="Baker S."/>
            <person name="Barry K."/>
            <person name="Bills G."/>
            <person name="Bluhm B."/>
            <person name="Cannon C."/>
            <person name="Castanera R."/>
            <person name="Culley D."/>
            <person name="Daum C."/>
            <person name="Ezra D."/>
            <person name="Gonzalez J."/>
            <person name="Henrissat B."/>
            <person name="Kuo A."/>
            <person name="Liang C."/>
            <person name="Lipzen A."/>
            <person name="Lutzoni F."/>
            <person name="Magnuson J."/>
            <person name="Mondo S."/>
            <person name="Nolan M."/>
            <person name="Ohm R."/>
            <person name="Pangilinan J."/>
            <person name="Park H.-J."/>
            <person name="Ramirez L."/>
            <person name="Alfaro M."/>
            <person name="Sun H."/>
            <person name="Tritt A."/>
            <person name="Yoshinaga Y."/>
            <person name="Zwiers L.-H."/>
            <person name="Turgeon B."/>
            <person name="Goodwin S."/>
            <person name="Spatafora J."/>
            <person name="Crous P."/>
            <person name="Grigoriev I."/>
        </authorList>
    </citation>
    <scope>NUCLEOTIDE SEQUENCE</scope>
    <source>
        <strain evidence="3">CBS 107.79</strain>
    </source>
</reference>
<dbReference type="EMBL" id="ML976656">
    <property type="protein sequence ID" value="KAF1980211.1"/>
    <property type="molecule type" value="Genomic_DNA"/>
</dbReference>
<dbReference type="Proteomes" id="UP000800036">
    <property type="component" value="Unassembled WGS sequence"/>
</dbReference>
<feature type="compositionally biased region" description="Polar residues" evidence="1">
    <location>
        <begin position="251"/>
        <end position="265"/>
    </location>
</feature>
<feature type="region of interest" description="Disordered" evidence="1">
    <location>
        <begin position="1"/>
        <end position="31"/>
    </location>
</feature>
<evidence type="ECO:0000256" key="2">
    <source>
        <dbReference type="SAM" id="Phobius"/>
    </source>
</evidence>
<feature type="region of interest" description="Disordered" evidence="1">
    <location>
        <begin position="44"/>
        <end position="79"/>
    </location>
</feature>